<organism evidence="2 3">
    <name type="scientific">Dreissena polymorpha</name>
    <name type="common">Zebra mussel</name>
    <name type="synonym">Mytilus polymorpha</name>
    <dbReference type="NCBI Taxonomy" id="45954"/>
    <lineage>
        <taxon>Eukaryota</taxon>
        <taxon>Metazoa</taxon>
        <taxon>Spiralia</taxon>
        <taxon>Lophotrochozoa</taxon>
        <taxon>Mollusca</taxon>
        <taxon>Bivalvia</taxon>
        <taxon>Autobranchia</taxon>
        <taxon>Heteroconchia</taxon>
        <taxon>Euheterodonta</taxon>
        <taxon>Imparidentia</taxon>
        <taxon>Neoheterodontei</taxon>
        <taxon>Myida</taxon>
        <taxon>Dreissenoidea</taxon>
        <taxon>Dreissenidae</taxon>
        <taxon>Dreissena</taxon>
    </lineage>
</organism>
<proteinExistence type="predicted"/>
<protein>
    <submittedName>
        <fullName evidence="2">Uncharacterized protein</fullName>
    </submittedName>
</protein>
<evidence type="ECO:0000256" key="1">
    <source>
        <dbReference type="SAM" id="MobiDB-lite"/>
    </source>
</evidence>
<name>A0A9D4MXK0_DREPO</name>
<gene>
    <name evidence="2" type="ORF">DPMN_009770</name>
</gene>
<reference evidence="2" key="2">
    <citation type="submission" date="2020-11" db="EMBL/GenBank/DDBJ databases">
        <authorList>
            <person name="McCartney M.A."/>
            <person name="Auch B."/>
            <person name="Kono T."/>
            <person name="Mallez S."/>
            <person name="Becker A."/>
            <person name="Gohl D.M."/>
            <person name="Silverstein K.A.T."/>
            <person name="Koren S."/>
            <person name="Bechman K.B."/>
            <person name="Herman A."/>
            <person name="Abrahante J.E."/>
            <person name="Garbe J."/>
        </authorList>
    </citation>
    <scope>NUCLEOTIDE SEQUENCE</scope>
    <source>
        <strain evidence="2">Duluth1</strain>
        <tissue evidence="2">Whole animal</tissue>
    </source>
</reference>
<evidence type="ECO:0000313" key="2">
    <source>
        <dbReference type="EMBL" id="KAH3885772.1"/>
    </source>
</evidence>
<reference evidence="2" key="1">
    <citation type="journal article" date="2019" name="bioRxiv">
        <title>The Genome of the Zebra Mussel, Dreissena polymorpha: A Resource for Invasive Species Research.</title>
        <authorList>
            <person name="McCartney M.A."/>
            <person name="Auch B."/>
            <person name="Kono T."/>
            <person name="Mallez S."/>
            <person name="Zhang Y."/>
            <person name="Obille A."/>
            <person name="Becker A."/>
            <person name="Abrahante J.E."/>
            <person name="Garbe J."/>
            <person name="Badalamenti J.P."/>
            <person name="Herman A."/>
            <person name="Mangelson H."/>
            <person name="Liachko I."/>
            <person name="Sullivan S."/>
            <person name="Sone E.D."/>
            <person name="Koren S."/>
            <person name="Silverstein K.A.T."/>
            <person name="Beckman K.B."/>
            <person name="Gohl D.M."/>
        </authorList>
    </citation>
    <scope>NUCLEOTIDE SEQUENCE</scope>
    <source>
        <strain evidence="2">Duluth1</strain>
        <tissue evidence="2">Whole animal</tissue>
    </source>
</reference>
<evidence type="ECO:0000313" key="3">
    <source>
        <dbReference type="Proteomes" id="UP000828390"/>
    </source>
</evidence>
<sequence length="103" mass="10743">MFNSSGMNRESPGRTGNDWRGTGNNWDGTVAPPGPYRPGQSYGNATVVAGGAPVNAGRVLVKLRYMGKPALCRDATGIHRGSAWALPATTAISLRRWGSSAGV</sequence>
<feature type="region of interest" description="Disordered" evidence="1">
    <location>
        <begin position="1"/>
        <end position="43"/>
    </location>
</feature>
<accession>A0A9D4MXK0</accession>
<dbReference type="AlphaFoldDB" id="A0A9D4MXK0"/>
<keyword evidence="3" id="KW-1185">Reference proteome</keyword>
<dbReference type="EMBL" id="JAIWYP010000001">
    <property type="protein sequence ID" value="KAH3885772.1"/>
    <property type="molecule type" value="Genomic_DNA"/>
</dbReference>
<comment type="caution">
    <text evidence="2">The sequence shown here is derived from an EMBL/GenBank/DDBJ whole genome shotgun (WGS) entry which is preliminary data.</text>
</comment>
<dbReference type="Proteomes" id="UP000828390">
    <property type="component" value="Unassembled WGS sequence"/>
</dbReference>